<dbReference type="InterPro" id="IPR009537">
    <property type="entry name" value="DUF1156"/>
</dbReference>
<name>T1BPG9_9ZZZZ</name>
<dbReference type="AlphaFoldDB" id="T1BPG9"/>
<feature type="non-terminal residue" evidence="2">
    <location>
        <position position="142"/>
    </location>
</feature>
<gene>
    <name evidence="2" type="ORF">B1A_05641</name>
</gene>
<feature type="domain" description="DUF1156" evidence="1">
    <location>
        <begin position="9"/>
        <end position="80"/>
    </location>
</feature>
<evidence type="ECO:0000313" key="2">
    <source>
        <dbReference type="EMBL" id="EQD71747.1"/>
    </source>
</evidence>
<sequence>MKRKLIEVALPLEAINKAAAREKSIRHGHPSTLHLWWARRPLAAARAVIFAQMVDDPSAHPDLFPTKEKQEKERNRLFKIIEDLVLWENTTNETVLQAARNEIWQSWRRTCAEHADHPKAQELFDRHHLPAFHDPFAGGGAL</sequence>
<dbReference type="EMBL" id="AUZX01004117">
    <property type="protein sequence ID" value="EQD71747.1"/>
    <property type="molecule type" value="Genomic_DNA"/>
</dbReference>
<organism evidence="2">
    <name type="scientific">mine drainage metagenome</name>
    <dbReference type="NCBI Taxonomy" id="410659"/>
    <lineage>
        <taxon>unclassified sequences</taxon>
        <taxon>metagenomes</taxon>
        <taxon>ecological metagenomes</taxon>
    </lineage>
</organism>
<evidence type="ECO:0000259" key="1">
    <source>
        <dbReference type="Pfam" id="PF06634"/>
    </source>
</evidence>
<reference evidence="2" key="1">
    <citation type="submission" date="2013-08" db="EMBL/GenBank/DDBJ databases">
        <authorList>
            <person name="Mendez C."/>
            <person name="Richter M."/>
            <person name="Ferrer M."/>
            <person name="Sanchez J."/>
        </authorList>
    </citation>
    <scope>NUCLEOTIDE SEQUENCE</scope>
</reference>
<comment type="caution">
    <text evidence="2">The sequence shown here is derived from an EMBL/GenBank/DDBJ whole genome shotgun (WGS) entry which is preliminary data.</text>
</comment>
<accession>T1BPG9</accession>
<protein>
    <submittedName>
        <fullName evidence="2">Protein containing DUF1156</fullName>
    </submittedName>
</protein>
<dbReference type="Pfam" id="PF06634">
    <property type="entry name" value="DUF1156"/>
    <property type="match status" value="1"/>
</dbReference>
<proteinExistence type="predicted"/>
<reference evidence="2" key="2">
    <citation type="journal article" date="2014" name="ISME J.">
        <title>Microbial stratification in low pH oxic and suboxic macroscopic growths along an acid mine drainage.</title>
        <authorList>
            <person name="Mendez-Garcia C."/>
            <person name="Mesa V."/>
            <person name="Sprenger R.R."/>
            <person name="Richter M."/>
            <person name="Diez M.S."/>
            <person name="Solano J."/>
            <person name="Bargiela R."/>
            <person name="Golyshina O.V."/>
            <person name="Manteca A."/>
            <person name="Ramos J.L."/>
            <person name="Gallego J.R."/>
            <person name="Llorente I."/>
            <person name="Martins Dos Santos V.A."/>
            <person name="Jensen O.N."/>
            <person name="Pelaez A.I."/>
            <person name="Sanchez J."/>
            <person name="Ferrer M."/>
        </authorList>
    </citation>
    <scope>NUCLEOTIDE SEQUENCE</scope>
</reference>